<gene>
    <name evidence="5" type="ORF">GO485_06585</name>
    <name evidence="6" type="ORF">IP92_00885</name>
</gene>
<accession>A0A562PZ49</accession>
<evidence type="ECO:0000259" key="4">
    <source>
        <dbReference type="Pfam" id="PF00291"/>
    </source>
</evidence>
<dbReference type="EMBL" id="CP046904">
    <property type="protein sequence ID" value="QGZ38750.1"/>
    <property type="molecule type" value="Genomic_DNA"/>
</dbReference>
<dbReference type="GO" id="GO:0009097">
    <property type="term" value="P:isoleucine biosynthetic process"/>
    <property type="evidence" value="ECO:0007669"/>
    <property type="project" value="TreeGrafter"/>
</dbReference>
<dbReference type="GO" id="GO:0006565">
    <property type="term" value="P:L-serine catabolic process"/>
    <property type="evidence" value="ECO:0007669"/>
    <property type="project" value="TreeGrafter"/>
</dbReference>
<evidence type="ECO:0000256" key="1">
    <source>
        <dbReference type="ARBA" id="ARBA00001933"/>
    </source>
</evidence>
<dbReference type="GO" id="GO:0004794">
    <property type="term" value="F:threonine deaminase activity"/>
    <property type="evidence" value="ECO:0007669"/>
    <property type="project" value="TreeGrafter"/>
</dbReference>
<organism evidence="6 7">
    <name type="scientific">Pseudoduganella flava</name>
    <dbReference type="NCBI Taxonomy" id="871742"/>
    <lineage>
        <taxon>Bacteria</taxon>
        <taxon>Pseudomonadati</taxon>
        <taxon>Pseudomonadota</taxon>
        <taxon>Betaproteobacteria</taxon>
        <taxon>Burkholderiales</taxon>
        <taxon>Oxalobacteraceae</taxon>
        <taxon>Telluria group</taxon>
        <taxon>Pseudoduganella</taxon>
    </lineage>
</organism>
<evidence type="ECO:0000313" key="6">
    <source>
        <dbReference type="EMBL" id="TWI49673.1"/>
    </source>
</evidence>
<dbReference type="Proteomes" id="UP000315112">
    <property type="component" value="Unassembled WGS sequence"/>
</dbReference>
<reference evidence="6" key="2">
    <citation type="submission" date="2019-07" db="EMBL/GenBank/DDBJ databases">
        <authorList>
            <person name="Whitman W."/>
            <person name="Huntemann M."/>
            <person name="Clum A."/>
            <person name="Pillay M."/>
            <person name="Palaniappan K."/>
            <person name="Varghese N."/>
            <person name="Mikhailova N."/>
            <person name="Stamatis D."/>
            <person name="Reddy T."/>
            <person name="Daum C."/>
            <person name="Shapiro N."/>
            <person name="Ivanova N."/>
            <person name="Kyrpides N."/>
            <person name="Woyke T."/>
        </authorList>
    </citation>
    <scope>NUCLEOTIDE SEQUENCE</scope>
    <source>
        <strain evidence="6">CGMCC 1.10685</strain>
    </source>
</reference>
<evidence type="ECO:0000313" key="5">
    <source>
        <dbReference type="EMBL" id="QGZ38750.1"/>
    </source>
</evidence>
<name>A0A562PZ49_9BURK</name>
<dbReference type="PANTHER" id="PTHR48078">
    <property type="entry name" value="THREONINE DEHYDRATASE, MITOCHONDRIAL-RELATED"/>
    <property type="match status" value="1"/>
</dbReference>
<proteinExistence type="predicted"/>
<keyword evidence="3" id="KW-0456">Lyase</keyword>
<dbReference type="AlphaFoldDB" id="A0A562PZ49"/>
<dbReference type="GO" id="GO:0003941">
    <property type="term" value="F:L-serine ammonia-lyase activity"/>
    <property type="evidence" value="ECO:0007669"/>
    <property type="project" value="TreeGrafter"/>
</dbReference>
<dbReference type="SUPFAM" id="SSF53686">
    <property type="entry name" value="Tryptophan synthase beta subunit-like PLP-dependent enzymes"/>
    <property type="match status" value="1"/>
</dbReference>
<comment type="cofactor">
    <cofactor evidence="1">
        <name>pyridoxal 5'-phosphate</name>
        <dbReference type="ChEBI" id="CHEBI:597326"/>
    </cofactor>
</comment>
<dbReference type="InterPro" id="IPR036052">
    <property type="entry name" value="TrpB-like_PALP_sf"/>
</dbReference>
<protein>
    <submittedName>
        <fullName evidence="6">Threonine dehydratase</fullName>
    </submittedName>
</protein>
<feature type="domain" description="Tryptophan synthase beta chain-like PALP" evidence="4">
    <location>
        <begin position="20"/>
        <end position="302"/>
    </location>
</feature>
<dbReference type="OrthoDB" id="34584at2"/>
<dbReference type="RefSeq" id="WP_145873345.1">
    <property type="nucleotide sequence ID" value="NZ_CP046904.1"/>
</dbReference>
<keyword evidence="2" id="KW-0663">Pyridoxal phosphate</keyword>
<dbReference type="Pfam" id="PF00291">
    <property type="entry name" value="PALP"/>
    <property type="match status" value="1"/>
</dbReference>
<reference evidence="6 7" key="1">
    <citation type="journal article" date="2015" name="Stand. Genomic Sci.">
        <title>Genomic Encyclopedia of Bacterial and Archaeal Type Strains, Phase III: the genomes of soil and plant-associated and newly described type strains.</title>
        <authorList>
            <person name="Whitman W.B."/>
            <person name="Woyke T."/>
            <person name="Klenk H.P."/>
            <person name="Zhou Y."/>
            <person name="Lilburn T.G."/>
            <person name="Beck B.J."/>
            <person name="De Vos P."/>
            <person name="Vandamme P."/>
            <person name="Eisen J.A."/>
            <person name="Garrity G."/>
            <person name="Hugenholtz P."/>
            <person name="Kyrpides N.C."/>
        </authorList>
    </citation>
    <scope>NUCLEOTIDE SEQUENCE [LARGE SCALE GENOMIC DNA]</scope>
    <source>
        <strain evidence="6 7">CGMCC 1.10685</strain>
    </source>
</reference>
<sequence>MTRLPDLADIEAAAATVYQAMPPTPQYNWPLLDEALSTRAWIKHENHTPIGTFKARSGQVYVQRLARRQPDIRGLVSATRGNHGQALALACRRAGVALTIVVPHGNSVEKNASMRALGAQLIEHGDDFQAAREHAILLAERDALQLVPSYGPDLVAGVATGWLELLRACPDVRTVFVPIGQGSGIAGAAAARQALDRDVRIIGVVSAQAPAALLSWQQKRVVEAAVGPTIADGVACRVLPQETVDVLVEHVDDVVAVTEAEVAAAIRLYYRATHNVAEGAAAAALAAALQRRDDPRVRGRVLGLPLTGSNIDTAVLRGVLAEDSP</sequence>
<evidence type="ECO:0000256" key="2">
    <source>
        <dbReference type="ARBA" id="ARBA00022898"/>
    </source>
</evidence>
<dbReference type="NCBIfam" id="NF004771">
    <property type="entry name" value="PRK06110.1"/>
    <property type="match status" value="1"/>
</dbReference>
<dbReference type="PANTHER" id="PTHR48078:SF7">
    <property type="entry name" value="BLL6502 PROTEIN"/>
    <property type="match status" value="1"/>
</dbReference>
<dbReference type="GO" id="GO:0006567">
    <property type="term" value="P:L-threonine catabolic process"/>
    <property type="evidence" value="ECO:0007669"/>
    <property type="project" value="TreeGrafter"/>
</dbReference>
<evidence type="ECO:0000313" key="8">
    <source>
        <dbReference type="Proteomes" id="UP000437862"/>
    </source>
</evidence>
<keyword evidence="8" id="KW-1185">Reference proteome</keyword>
<dbReference type="EMBL" id="VLKW01000002">
    <property type="protein sequence ID" value="TWI49673.1"/>
    <property type="molecule type" value="Genomic_DNA"/>
</dbReference>
<dbReference type="InterPro" id="IPR001926">
    <property type="entry name" value="TrpB-like_PALP"/>
</dbReference>
<dbReference type="Proteomes" id="UP000437862">
    <property type="component" value="Chromosome"/>
</dbReference>
<dbReference type="Gene3D" id="3.40.50.1100">
    <property type="match status" value="2"/>
</dbReference>
<reference evidence="5 8" key="3">
    <citation type="submission" date="2019-12" db="EMBL/GenBank/DDBJ databases">
        <title>Draft Genome Sequences of Six Type Strains of the Genus Massilia.</title>
        <authorList>
            <person name="Miess H."/>
            <person name="Frediansyah A."/>
            <person name="Goeker M."/>
            <person name="Gross H."/>
        </authorList>
    </citation>
    <scope>NUCLEOTIDE SEQUENCE [LARGE SCALE GENOMIC DNA]</scope>
    <source>
        <strain evidence="5 8">DSM 26639</strain>
    </source>
</reference>
<evidence type="ECO:0000313" key="7">
    <source>
        <dbReference type="Proteomes" id="UP000315112"/>
    </source>
</evidence>
<evidence type="ECO:0000256" key="3">
    <source>
        <dbReference type="ARBA" id="ARBA00023239"/>
    </source>
</evidence>
<dbReference type="InterPro" id="IPR050147">
    <property type="entry name" value="Ser/Thr_Dehydratase"/>
</dbReference>